<comment type="caution">
    <text evidence="2">The sequence shown here is derived from an EMBL/GenBank/DDBJ whole genome shotgun (WGS) entry which is preliminary data.</text>
</comment>
<dbReference type="GO" id="GO:0016853">
    <property type="term" value="F:isomerase activity"/>
    <property type="evidence" value="ECO:0007669"/>
    <property type="project" value="UniProtKB-KW"/>
</dbReference>
<dbReference type="Proteomes" id="UP000294678">
    <property type="component" value="Unassembled WGS sequence"/>
</dbReference>
<reference evidence="2 3" key="1">
    <citation type="submission" date="2019-03" db="EMBL/GenBank/DDBJ databases">
        <title>Genomic Encyclopedia of Type Strains, Phase IV (KMG-IV): sequencing the most valuable type-strain genomes for metagenomic binning, comparative biology and taxonomic classification.</title>
        <authorList>
            <person name="Goeker M."/>
        </authorList>
    </citation>
    <scope>NUCLEOTIDE SEQUENCE [LARGE SCALE GENOMIC DNA]</scope>
    <source>
        <strain evidence="2 3">DSM 100055</strain>
    </source>
</reference>
<evidence type="ECO:0000313" key="2">
    <source>
        <dbReference type="EMBL" id="TDT72248.1"/>
    </source>
</evidence>
<dbReference type="InterPro" id="IPR050312">
    <property type="entry name" value="IolE/XylAMocC-like"/>
</dbReference>
<feature type="domain" description="Xylose isomerase-like TIM barrel" evidence="1">
    <location>
        <begin position="21"/>
        <end position="259"/>
    </location>
</feature>
<gene>
    <name evidence="2" type="ORF">EV215_0036</name>
</gene>
<evidence type="ECO:0000313" key="3">
    <source>
        <dbReference type="Proteomes" id="UP000294678"/>
    </source>
</evidence>
<dbReference type="EMBL" id="SOBG01000001">
    <property type="protein sequence ID" value="TDT72248.1"/>
    <property type="molecule type" value="Genomic_DNA"/>
</dbReference>
<accession>A0AA46I6V0</accession>
<proteinExistence type="predicted"/>
<dbReference type="RefSeq" id="WP_134111780.1">
    <property type="nucleotide sequence ID" value="NZ_SOBG01000001.1"/>
</dbReference>
<dbReference type="PANTHER" id="PTHR12110:SF21">
    <property type="entry name" value="XYLOSE ISOMERASE-LIKE TIM BARREL DOMAIN-CONTAINING PROTEIN"/>
    <property type="match status" value="1"/>
</dbReference>
<keyword evidence="3" id="KW-1185">Reference proteome</keyword>
<dbReference type="SUPFAM" id="SSF51658">
    <property type="entry name" value="Xylose isomerase-like"/>
    <property type="match status" value="1"/>
</dbReference>
<name>A0AA46I6V0_9FUSO</name>
<sequence>MNYIVGYAASAFEKNIYDSINYAKENGFKAVELNVNMPIFFPENFSLEEREKIKNYAKEHNIIITLHGPEDITFLQLQDGINIASINRIKDVIDFANDIEAKFLTLHIGASVCFTLTDKKIYIDEMFYEKYKKRLEENLLEIINYSKDKVKICIENSGRFPEVLVQETLSEFIKKYDLYLTWDIGHSYKNVYNEVDFFIKNKNKIRVSHVHDNNGKSDHQILGEGNIDIKKHFEIIGENVIYILEVRPRENATTSLKKLEKILK</sequence>
<dbReference type="Gene3D" id="3.20.20.150">
    <property type="entry name" value="Divalent-metal-dependent TIM barrel enzymes"/>
    <property type="match status" value="1"/>
</dbReference>
<dbReference type="PANTHER" id="PTHR12110">
    <property type="entry name" value="HYDROXYPYRUVATE ISOMERASE"/>
    <property type="match status" value="1"/>
</dbReference>
<dbReference type="InterPro" id="IPR036237">
    <property type="entry name" value="Xyl_isomerase-like_sf"/>
</dbReference>
<dbReference type="InterPro" id="IPR013022">
    <property type="entry name" value="Xyl_isomerase-like_TIM-brl"/>
</dbReference>
<keyword evidence="2" id="KW-0413">Isomerase</keyword>
<dbReference type="Pfam" id="PF01261">
    <property type="entry name" value="AP_endonuc_2"/>
    <property type="match status" value="1"/>
</dbReference>
<evidence type="ECO:0000259" key="1">
    <source>
        <dbReference type="Pfam" id="PF01261"/>
    </source>
</evidence>
<dbReference type="AlphaFoldDB" id="A0AA46I6V0"/>
<organism evidence="2 3">
    <name type="scientific">Hypnocyclicus thermotrophus</name>
    <dbReference type="NCBI Taxonomy" id="1627895"/>
    <lineage>
        <taxon>Bacteria</taxon>
        <taxon>Fusobacteriati</taxon>
        <taxon>Fusobacteriota</taxon>
        <taxon>Fusobacteriia</taxon>
        <taxon>Fusobacteriales</taxon>
        <taxon>Fusobacteriaceae</taxon>
        <taxon>Hypnocyclicus</taxon>
    </lineage>
</organism>
<protein>
    <submittedName>
        <fullName evidence="2">Sugar phosphate isomerase/epimerase</fullName>
    </submittedName>
</protein>